<dbReference type="AlphaFoldDB" id="A0A399D0L0"/>
<keyword evidence="4" id="KW-1185">Reference proteome</keyword>
<evidence type="ECO:0000313" key="3">
    <source>
        <dbReference type="EMBL" id="RIH65219.1"/>
    </source>
</evidence>
<dbReference type="Pfam" id="PF07992">
    <property type="entry name" value="Pyr_redox_2"/>
    <property type="match status" value="1"/>
</dbReference>
<organism evidence="3 4">
    <name type="scientific">Mariniphaga sediminis</name>
    <dbReference type="NCBI Taxonomy" id="1628158"/>
    <lineage>
        <taxon>Bacteria</taxon>
        <taxon>Pseudomonadati</taxon>
        <taxon>Bacteroidota</taxon>
        <taxon>Bacteroidia</taxon>
        <taxon>Marinilabiliales</taxon>
        <taxon>Prolixibacteraceae</taxon>
        <taxon>Mariniphaga</taxon>
    </lineage>
</organism>
<comment type="caution">
    <text evidence="3">The sequence shown here is derived from an EMBL/GenBank/DDBJ whole genome shotgun (WGS) entry which is preliminary data.</text>
</comment>
<evidence type="ECO:0000256" key="1">
    <source>
        <dbReference type="ARBA" id="ARBA00023002"/>
    </source>
</evidence>
<dbReference type="OrthoDB" id="9758544at2"/>
<gene>
    <name evidence="3" type="ORF">D1164_11580</name>
</gene>
<dbReference type="Proteomes" id="UP000266441">
    <property type="component" value="Unassembled WGS sequence"/>
</dbReference>
<sequence length="363" mass="40576">MNRFLPDVLIHTTEMMKNKHVAVIGGGIAGMEAASVLARQGLKVTLVEKQKATGGKLNDWHHLFPDFSSPGVVVENLDKKTVRAGVNVVCHTEISHIERNNGRFELSDQRDVKIFADAVIVASGFHVFDATLKEEYGYGLFSNVITSVDFERRMKKHGKLLTLQGTEPRRVAIIHCVGSRDAKVGNIYCSKVCCITGIKQAIEINKMLPECEVFCFYMDLRLYGSKFDSLYLEAQKRHKIQFIRGRLSEAAERPDKSLQLKAEDTLQGRPLRMNVDLVILLVGMEPALSNSSLMRNNQMKPDENGFFRSVNMHEARNVGTQEGIFMAGTAICPMAVNETLENARSAALEVMNFLRTDKNHGGF</sequence>
<keyword evidence="1" id="KW-0560">Oxidoreductase</keyword>
<reference evidence="3 4" key="1">
    <citation type="journal article" date="2015" name="Int. J. Syst. Evol. Microbiol.">
        <title>Mariniphaga sediminis sp. nov., isolated from coastal sediment.</title>
        <authorList>
            <person name="Wang F.Q."/>
            <person name="Shen Q.Y."/>
            <person name="Chen G.J."/>
            <person name="Du Z.J."/>
        </authorList>
    </citation>
    <scope>NUCLEOTIDE SEQUENCE [LARGE SCALE GENOMIC DNA]</scope>
    <source>
        <strain evidence="3 4">SY21</strain>
    </source>
</reference>
<name>A0A399D0L0_9BACT</name>
<dbReference type="SUPFAM" id="SSF51905">
    <property type="entry name" value="FAD/NAD(P)-binding domain"/>
    <property type="match status" value="1"/>
</dbReference>
<dbReference type="PRINTS" id="PR00368">
    <property type="entry name" value="FADPNR"/>
</dbReference>
<evidence type="ECO:0000259" key="2">
    <source>
        <dbReference type="Pfam" id="PF07992"/>
    </source>
</evidence>
<dbReference type="InterPro" id="IPR036188">
    <property type="entry name" value="FAD/NAD-bd_sf"/>
</dbReference>
<dbReference type="EMBL" id="QWET01000007">
    <property type="protein sequence ID" value="RIH65219.1"/>
    <property type="molecule type" value="Genomic_DNA"/>
</dbReference>
<dbReference type="InterPro" id="IPR051691">
    <property type="entry name" value="Metab_Enz_Cyan_OpOx_G3PDH"/>
</dbReference>
<accession>A0A399D0L0</accession>
<evidence type="ECO:0000313" key="4">
    <source>
        <dbReference type="Proteomes" id="UP000266441"/>
    </source>
</evidence>
<dbReference type="InterPro" id="IPR023753">
    <property type="entry name" value="FAD/NAD-binding_dom"/>
</dbReference>
<protein>
    <submittedName>
        <fullName evidence="3">CoB--CoM heterodisulfide reductase iron-sulfur subunit A family protein</fullName>
    </submittedName>
</protein>
<proteinExistence type="predicted"/>
<dbReference type="PANTHER" id="PTHR42949:SF3">
    <property type="entry name" value="ANAEROBIC GLYCEROL-3-PHOSPHATE DEHYDROGENASE SUBUNIT B"/>
    <property type="match status" value="1"/>
</dbReference>
<dbReference type="PANTHER" id="PTHR42949">
    <property type="entry name" value="ANAEROBIC GLYCEROL-3-PHOSPHATE DEHYDROGENASE SUBUNIT B"/>
    <property type="match status" value="1"/>
</dbReference>
<dbReference type="Gene3D" id="3.40.50.720">
    <property type="entry name" value="NAD(P)-binding Rossmann-like Domain"/>
    <property type="match status" value="1"/>
</dbReference>
<feature type="domain" description="FAD/NAD(P)-binding" evidence="2">
    <location>
        <begin position="20"/>
        <end position="337"/>
    </location>
</feature>
<dbReference type="GO" id="GO:0016491">
    <property type="term" value="F:oxidoreductase activity"/>
    <property type="evidence" value="ECO:0007669"/>
    <property type="project" value="UniProtKB-KW"/>
</dbReference>
<dbReference type="PRINTS" id="PR00411">
    <property type="entry name" value="PNDRDTASEI"/>
</dbReference>